<accession>A0ABX3BYB3</accession>
<evidence type="ECO:0000256" key="1">
    <source>
        <dbReference type="SAM" id="MobiDB-lite"/>
    </source>
</evidence>
<dbReference type="Proteomes" id="UP000179621">
    <property type="component" value="Unassembled WGS sequence"/>
</dbReference>
<evidence type="ECO:0000313" key="3">
    <source>
        <dbReference type="Proteomes" id="UP000179621"/>
    </source>
</evidence>
<dbReference type="EMBL" id="MLIH01000027">
    <property type="protein sequence ID" value="OHU08762.1"/>
    <property type="molecule type" value="Genomic_DNA"/>
</dbReference>
<keyword evidence="3" id="KW-1185">Reference proteome</keyword>
<name>A0ABX3BYB3_9MYCO</name>
<gene>
    <name evidence="2" type="ORF">BKG73_17225</name>
</gene>
<reference evidence="2 3" key="1">
    <citation type="submission" date="2016-10" db="EMBL/GenBank/DDBJ databases">
        <title>Evaluation of Human, Animal and Environmental Mycobacterium chelonae Isolates by Core Genome Phylogenomic Analysis, Targeted Gene Comparison, and Anti-microbial Susceptibility Patterns: A Tale of Mistaken Identities.</title>
        <authorList>
            <person name="Fogelson S.B."/>
            <person name="Camus A.C."/>
            <person name="Lorenz W."/>
            <person name="Vasireddy R."/>
            <person name="Vasireddy S."/>
            <person name="Smith T."/>
            <person name="Brown-Elliott B.A."/>
            <person name="Wallace R.J.Jr."/>
            <person name="Hasan N.A."/>
            <person name="Reischl U."/>
            <person name="Sanchez S."/>
        </authorList>
    </citation>
    <scope>NUCLEOTIDE SEQUENCE [LARGE SCALE GENOMIC DNA]</scope>
    <source>
        <strain evidence="2 3">8528</strain>
    </source>
</reference>
<protein>
    <submittedName>
        <fullName evidence="2">Uncharacterized protein</fullName>
    </submittedName>
</protein>
<organism evidence="2 3">
    <name type="scientific">Mycobacteroides saopaulense</name>
    <dbReference type="NCBI Taxonomy" id="1578165"/>
    <lineage>
        <taxon>Bacteria</taxon>
        <taxon>Bacillati</taxon>
        <taxon>Actinomycetota</taxon>
        <taxon>Actinomycetes</taxon>
        <taxon>Mycobacteriales</taxon>
        <taxon>Mycobacteriaceae</taxon>
        <taxon>Mycobacteroides</taxon>
    </lineage>
</organism>
<comment type="caution">
    <text evidence="2">The sequence shown here is derived from an EMBL/GenBank/DDBJ whole genome shotgun (WGS) entry which is preliminary data.</text>
</comment>
<feature type="compositionally biased region" description="Basic and acidic residues" evidence="1">
    <location>
        <begin position="72"/>
        <end position="84"/>
    </location>
</feature>
<evidence type="ECO:0000313" key="2">
    <source>
        <dbReference type="EMBL" id="OHU08762.1"/>
    </source>
</evidence>
<dbReference type="RefSeq" id="WP_070911281.1">
    <property type="nucleotide sequence ID" value="NZ_MLIC01000003.1"/>
</dbReference>
<proteinExistence type="predicted"/>
<feature type="compositionally biased region" description="Basic residues" evidence="1">
    <location>
        <begin position="60"/>
        <end position="70"/>
    </location>
</feature>
<feature type="region of interest" description="Disordered" evidence="1">
    <location>
        <begin position="46"/>
        <end position="84"/>
    </location>
</feature>
<sequence length="84" mass="9160">MSYRCSNAFVYGVNVYAGGCEVQDDDPILQTHADYFVRVGEPPAVRTETASAAPEEVHAPRKAPVKRAPKKAQPEPESDKEGDN</sequence>